<feature type="domain" description="TonB-dependent receptor plug" evidence="17">
    <location>
        <begin position="66"/>
        <end position="174"/>
    </location>
</feature>
<dbReference type="InterPro" id="IPR012910">
    <property type="entry name" value="Plug_dom"/>
</dbReference>
<dbReference type="InterPro" id="IPR039426">
    <property type="entry name" value="TonB-dep_rcpt-like"/>
</dbReference>
<dbReference type="InterPro" id="IPR010917">
    <property type="entry name" value="TonB_rcpt_CS"/>
</dbReference>
<evidence type="ECO:0000313" key="18">
    <source>
        <dbReference type="EMBL" id="PSJ42937.1"/>
    </source>
</evidence>
<keyword evidence="19" id="KW-1185">Reference proteome</keyword>
<dbReference type="OrthoDB" id="7577471at2"/>
<keyword evidence="4" id="KW-0410">Iron transport</keyword>
<evidence type="ECO:0000256" key="9">
    <source>
        <dbReference type="ARBA" id="ARBA00023077"/>
    </source>
</evidence>
<keyword evidence="9 14" id="KW-0798">TonB box</keyword>
<keyword evidence="2 12" id="KW-0813">Transport</keyword>
<evidence type="ECO:0000313" key="19">
    <source>
        <dbReference type="Proteomes" id="UP000241167"/>
    </source>
</evidence>
<dbReference type="SUPFAM" id="SSF56935">
    <property type="entry name" value="Porins"/>
    <property type="match status" value="1"/>
</dbReference>
<evidence type="ECO:0000256" key="12">
    <source>
        <dbReference type="PROSITE-ProRule" id="PRU01360"/>
    </source>
</evidence>
<feature type="signal peptide" evidence="15">
    <location>
        <begin position="1"/>
        <end position="24"/>
    </location>
</feature>
<keyword evidence="10 12" id="KW-0472">Membrane</keyword>
<dbReference type="Pfam" id="PF07715">
    <property type="entry name" value="Plug"/>
    <property type="match status" value="1"/>
</dbReference>
<evidence type="ECO:0000256" key="11">
    <source>
        <dbReference type="ARBA" id="ARBA00023237"/>
    </source>
</evidence>
<comment type="subcellular location">
    <subcellularLocation>
        <location evidence="1 12">Cell outer membrane</location>
        <topology evidence="1 12">Multi-pass membrane protein</topology>
    </subcellularLocation>
</comment>
<evidence type="ECO:0000256" key="14">
    <source>
        <dbReference type="RuleBase" id="RU003357"/>
    </source>
</evidence>
<evidence type="ECO:0000256" key="13">
    <source>
        <dbReference type="PROSITE-ProRule" id="PRU10144"/>
    </source>
</evidence>
<dbReference type="InterPro" id="IPR000531">
    <property type="entry name" value="Beta-barrel_TonB"/>
</dbReference>
<sequence>MVHKGIHLASVASLAALSAGGALAQERTAAPPQLASAEGVATASDADTADYGAAIVITANKREQSIQDVPTAVTALGADTFTLGGVGRSANEVLNYVPNASAGAQQHGRPRWWIRGVGAGQQQQDLANPVGFYLDEIYISNASATGLPLFDVERVEVLRGPQGTLWGKNTTGGAISVISKRPSLDPVDGENYVKLDYGRFDDKIIEGGVGAAIVPGALAARISGHIENKDGRYENLFTGEKDNAIEDSVVRAQLLGRSGDVTALVSAHYRKYKTFGGYWATGSYAANGVLRNGYVPSTDRDVVDTNADDNSDAEQYGGLFRLDWDFGGLTLTALTGFERYASTSTNDSDYTPLEISRGYVDSVSRQWSQELRLASAPTGRFSWILGLHYFNEKIDSFAASATLPDGSVPSRPGDTAPNAYSRTIYDHKAESGAVFANARYALSDAFDLNVGARFTRETKTLAFARSASPNGAAARWSDTARWWESYTGTFGGAGTFSGDLKRTWDAFTYDITPSWRVAPNHLLYAKYSHGVKSGGFNTAAQLPAALQVVAPEKLDAFELGYKSEWFDGALTFNASAFHYEYDDVQINVVGPNPGAVGGATTSYLQNAQSAHVDGAEFEIAAHPIEGLSLNAAIGLLDTEYDSLQVVNGGADLSGAEFVRSPHLTLNVGALYAIPLANSGEIQLAADARYQSLQYYYITPQDNVNRFLLNQPGYTLTNARITYSAPGERFSLTAYVNNLFDVDYRNHALPQANAAAAITGDTIQWGEPRTYGVALVARF</sequence>
<dbReference type="GO" id="GO:0006826">
    <property type="term" value="P:iron ion transport"/>
    <property type="evidence" value="ECO:0007669"/>
    <property type="project" value="UniProtKB-KW"/>
</dbReference>
<dbReference type="PANTHER" id="PTHR32552">
    <property type="entry name" value="FERRICHROME IRON RECEPTOR-RELATED"/>
    <property type="match status" value="1"/>
</dbReference>
<protein>
    <submittedName>
        <fullName evidence="18">TonB-dependent receptor</fullName>
    </submittedName>
</protein>
<evidence type="ECO:0000259" key="16">
    <source>
        <dbReference type="Pfam" id="PF00593"/>
    </source>
</evidence>
<keyword evidence="18" id="KW-0675">Receptor</keyword>
<name>A0A2P7QY94_9SPHN</name>
<evidence type="ECO:0000256" key="3">
    <source>
        <dbReference type="ARBA" id="ARBA00022452"/>
    </source>
</evidence>
<dbReference type="PANTHER" id="PTHR32552:SF81">
    <property type="entry name" value="TONB-DEPENDENT OUTER MEMBRANE RECEPTOR"/>
    <property type="match status" value="1"/>
</dbReference>
<keyword evidence="3 12" id="KW-1134">Transmembrane beta strand</keyword>
<evidence type="ECO:0000256" key="1">
    <source>
        <dbReference type="ARBA" id="ARBA00004571"/>
    </source>
</evidence>
<reference evidence="18 19" key="1">
    <citation type="submission" date="2018-03" db="EMBL/GenBank/DDBJ databases">
        <title>The draft genome of Sphingosinicella sp. GL-C-18.</title>
        <authorList>
            <person name="Liu L."/>
            <person name="Li L."/>
            <person name="Liang L."/>
            <person name="Zhang X."/>
            <person name="Wang T."/>
        </authorList>
    </citation>
    <scope>NUCLEOTIDE SEQUENCE [LARGE SCALE GENOMIC DNA]</scope>
    <source>
        <strain evidence="18 19">GL-C-18</strain>
    </source>
</reference>
<feature type="chain" id="PRO_5015191016" evidence="15">
    <location>
        <begin position="25"/>
        <end position="778"/>
    </location>
</feature>
<dbReference type="Proteomes" id="UP000241167">
    <property type="component" value="Unassembled WGS sequence"/>
</dbReference>
<comment type="caution">
    <text evidence="18">The sequence shown here is derived from an EMBL/GenBank/DDBJ whole genome shotgun (WGS) entry which is preliminary data.</text>
</comment>
<dbReference type="EMBL" id="PXYI01000001">
    <property type="protein sequence ID" value="PSJ42937.1"/>
    <property type="molecule type" value="Genomic_DNA"/>
</dbReference>
<evidence type="ECO:0000259" key="17">
    <source>
        <dbReference type="Pfam" id="PF07715"/>
    </source>
</evidence>
<evidence type="ECO:0000256" key="5">
    <source>
        <dbReference type="ARBA" id="ARBA00022692"/>
    </source>
</evidence>
<evidence type="ECO:0000256" key="8">
    <source>
        <dbReference type="ARBA" id="ARBA00023065"/>
    </source>
</evidence>
<keyword evidence="7" id="KW-0408">Iron</keyword>
<organism evidence="18 19">
    <name type="scientific">Allosphingosinicella deserti</name>
    <dbReference type="NCBI Taxonomy" id="2116704"/>
    <lineage>
        <taxon>Bacteria</taxon>
        <taxon>Pseudomonadati</taxon>
        <taxon>Pseudomonadota</taxon>
        <taxon>Alphaproteobacteria</taxon>
        <taxon>Sphingomonadales</taxon>
        <taxon>Sphingomonadaceae</taxon>
        <taxon>Allosphingosinicella</taxon>
    </lineage>
</organism>
<keyword evidence="8" id="KW-0406">Ion transport</keyword>
<dbReference type="InterPro" id="IPR036942">
    <property type="entry name" value="Beta-barrel_TonB_sf"/>
</dbReference>
<proteinExistence type="inferred from homology"/>
<dbReference type="PROSITE" id="PS01156">
    <property type="entry name" value="TONB_DEPENDENT_REC_2"/>
    <property type="match status" value="1"/>
</dbReference>
<evidence type="ECO:0000256" key="10">
    <source>
        <dbReference type="ARBA" id="ARBA00023136"/>
    </source>
</evidence>
<dbReference type="PROSITE" id="PS52016">
    <property type="entry name" value="TONB_DEPENDENT_REC_3"/>
    <property type="match status" value="1"/>
</dbReference>
<feature type="domain" description="TonB-dependent receptor-like beta-barrel" evidence="16">
    <location>
        <begin position="271"/>
        <end position="738"/>
    </location>
</feature>
<evidence type="ECO:0000256" key="6">
    <source>
        <dbReference type="ARBA" id="ARBA00022729"/>
    </source>
</evidence>
<evidence type="ECO:0000256" key="4">
    <source>
        <dbReference type="ARBA" id="ARBA00022496"/>
    </source>
</evidence>
<keyword evidence="6 15" id="KW-0732">Signal</keyword>
<evidence type="ECO:0000256" key="2">
    <source>
        <dbReference type="ARBA" id="ARBA00022448"/>
    </source>
</evidence>
<feature type="short sequence motif" description="TonB C-terminal box" evidence="13">
    <location>
        <begin position="761"/>
        <end position="778"/>
    </location>
</feature>
<keyword evidence="5 12" id="KW-0812">Transmembrane</keyword>
<comment type="similarity">
    <text evidence="12 14">Belongs to the TonB-dependent receptor family.</text>
</comment>
<keyword evidence="11 12" id="KW-0998">Cell outer membrane</keyword>
<accession>A0A2P7QY94</accession>
<dbReference type="Pfam" id="PF00593">
    <property type="entry name" value="TonB_dep_Rec_b-barrel"/>
    <property type="match status" value="1"/>
</dbReference>
<dbReference type="GO" id="GO:0009279">
    <property type="term" value="C:cell outer membrane"/>
    <property type="evidence" value="ECO:0007669"/>
    <property type="project" value="UniProtKB-SubCell"/>
</dbReference>
<gene>
    <name evidence="18" type="ORF">C7I55_00515</name>
</gene>
<dbReference type="Gene3D" id="2.40.170.20">
    <property type="entry name" value="TonB-dependent receptor, beta-barrel domain"/>
    <property type="match status" value="1"/>
</dbReference>
<dbReference type="AlphaFoldDB" id="A0A2P7QY94"/>
<evidence type="ECO:0000256" key="15">
    <source>
        <dbReference type="SAM" id="SignalP"/>
    </source>
</evidence>
<evidence type="ECO:0000256" key="7">
    <source>
        <dbReference type="ARBA" id="ARBA00023004"/>
    </source>
</evidence>